<gene>
    <name evidence="4" type="ORF">QTO34_015822</name>
</gene>
<feature type="non-terminal residue" evidence="4">
    <location>
        <position position="657"/>
    </location>
</feature>
<evidence type="ECO:0000256" key="2">
    <source>
        <dbReference type="SAM" id="MobiDB-lite"/>
    </source>
</evidence>
<dbReference type="Proteomes" id="UP001177744">
    <property type="component" value="Unassembled WGS sequence"/>
</dbReference>
<name>A0AA40LRI3_CNENI</name>
<dbReference type="GO" id="GO:0006493">
    <property type="term" value="P:protein O-linked glycosylation"/>
    <property type="evidence" value="ECO:0007669"/>
    <property type="project" value="TreeGrafter"/>
</dbReference>
<reference evidence="4" key="1">
    <citation type="submission" date="2023-06" db="EMBL/GenBank/DDBJ databases">
        <title>Reference genome for the Northern bat (Eptesicus nilssonii), a most northern bat species.</title>
        <authorList>
            <person name="Laine V.N."/>
            <person name="Pulliainen A.T."/>
            <person name="Lilley T.M."/>
        </authorList>
    </citation>
    <scope>NUCLEOTIDE SEQUENCE</scope>
    <source>
        <strain evidence="4">BLF_Eptnil</strain>
        <tissue evidence="4">Kidney</tissue>
    </source>
</reference>
<dbReference type="GO" id="GO:0004653">
    <property type="term" value="F:polypeptide N-acetylgalactosaminyltransferase activity"/>
    <property type="evidence" value="ECO:0007669"/>
    <property type="project" value="TreeGrafter"/>
</dbReference>
<feature type="compositionally biased region" description="Pro residues" evidence="2">
    <location>
        <begin position="22"/>
        <end position="34"/>
    </location>
</feature>
<comment type="caution">
    <text evidence="4">The sequence shown here is derived from an EMBL/GenBank/DDBJ whole genome shotgun (WGS) entry which is preliminary data.</text>
</comment>
<protein>
    <recommendedName>
        <fullName evidence="3">Glycosyltransferase 2-like domain-containing protein</fullName>
    </recommendedName>
</protein>
<dbReference type="Gene3D" id="3.90.550.10">
    <property type="entry name" value="Spore Coat Polysaccharide Biosynthesis Protein SpsA, Chain A"/>
    <property type="match status" value="1"/>
</dbReference>
<feature type="region of interest" description="Disordered" evidence="2">
    <location>
        <begin position="179"/>
        <end position="214"/>
    </location>
</feature>
<dbReference type="PANTHER" id="PTHR11675:SF129">
    <property type="entry name" value="POLYPEPTIDE N-ACETYLGALACTOSAMINYLTRANSFERASE-LIKE 6"/>
    <property type="match status" value="1"/>
</dbReference>
<feature type="domain" description="Glycosyltransferase 2-like" evidence="3">
    <location>
        <begin position="444"/>
        <end position="542"/>
    </location>
</feature>
<keyword evidence="5" id="KW-1185">Reference proteome</keyword>
<dbReference type="PANTHER" id="PTHR11675">
    <property type="entry name" value="N-ACETYLGALACTOSAMINYLTRANSFERASE"/>
    <property type="match status" value="1"/>
</dbReference>
<evidence type="ECO:0000313" key="4">
    <source>
        <dbReference type="EMBL" id="KAK1343050.1"/>
    </source>
</evidence>
<feature type="region of interest" description="Disordered" evidence="2">
    <location>
        <begin position="1"/>
        <end position="35"/>
    </location>
</feature>
<keyword evidence="1" id="KW-1015">Disulfide bond</keyword>
<feature type="compositionally biased region" description="Polar residues" evidence="2">
    <location>
        <begin position="1"/>
        <end position="16"/>
    </location>
</feature>
<sequence length="657" mass="73573">MAQTLSSSGQPVSSASRRPNRPPRPPRVPPPPRTSWPIAGIAKLRAIGAGASSRCERGRRCQQVQWWWQLLALIAPQEQWEVEKPRGAIRAGSCHLHPLMAPSDRGQWGRRQQQVLTPAMFHALLLLPTPTMFHAHPLVVSAHHSDQLFAAPGATLHHSSKDIYSHLSSAVNQIRGKQCPSNNITHNQSGNAWSPEESGSFLSGSKVHTREPPLPSHYSSAAPVLSICPLVISSLVENGLCSLGKHEKLLMTWLKDQTQKHIPLSTMKIKAKSFFVMLKEKAEPDYMLDVLRAQAAEEFWGTLDRLLVKENCFPEQIFNRSESSLLWKQMPKRTFIHKETKSMPGFRAFKGRITTLIGGNVAGYKLKPFVIFVRRTPGPSSISVTTHCRCTAGAIEVMDDTVLCPELLGQKKMEKCDVTKEHMNCIWKKTIKRFIYDFKEFAKDEEVAKVNKEHLKDKLEEYMARFSKVRIVRTKKREGLIRTRLLGASMARGEVLTFLDSHCEVNVNWLPPLLNQIALNHKTIVCPMIDVIDHNHFGYEAQAGDAMRGAFDWEMYYKRIPIPPELQRADPSDPFEGNTAQTEAEFSAGGRSGGGGRYSGGGGSVSHLRCRQEVKSEGSQTSGSPQWREGTRRSGKGDAPSHLCCCHCRQRKPWPAL</sequence>
<dbReference type="GO" id="GO:0005794">
    <property type="term" value="C:Golgi apparatus"/>
    <property type="evidence" value="ECO:0007669"/>
    <property type="project" value="TreeGrafter"/>
</dbReference>
<dbReference type="InterPro" id="IPR001173">
    <property type="entry name" value="Glyco_trans_2-like"/>
</dbReference>
<feature type="region of interest" description="Disordered" evidence="2">
    <location>
        <begin position="567"/>
        <end position="640"/>
    </location>
</feature>
<dbReference type="EMBL" id="JAULJE010000005">
    <property type="protein sequence ID" value="KAK1343050.1"/>
    <property type="molecule type" value="Genomic_DNA"/>
</dbReference>
<feature type="compositionally biased region" description="Polar residues" evidence="2">
    <location>
        <begin position="179"/>
        <end position="192"/>
    </location>
</feature>
<proteinExistence type="predicted"/>
<dbReference type="SUPFAM" id="SSF53448">
    <property type="entry name" value="Nucleotide-diphospho-sugar transferases"/>
    <property type="match status" value="1"/>
</dbReference>
<dbReference type="AlphaFoldDB" id="A0AA40LRI3"/>
<feature type="compositionally biased region" description="Gly residues" evidence="2">
    <location>
        <begin position="590"/>
        <end position="604"/>
    </location>
</feature>
<organism evidence="4 5">
    <name type="scientific">Cnephaeus nilssonii</name>
    <name type="common">Northern bat</name>
    <name type="synonym">Eptesicus nilssonii</name>
    <dbReference type="NCBI Taxonomy" id="3371016"/>
    <lineage>
        <taxon>Eukaryota</taxon>
        <taxon>Metazoa</taxon>
        <taxon>Chordata</taxon>
        <taxon>Craniata</taxon>
        <taxon>Vertebrata</taxon>
        <taxon>Euteleostomi</taxon>
        <taxon>Mammalia</taxon>
        <taxon>Eutheria</taxon>
        <taxon>Laurasiatheria</taxon>
        <taxon>Chiroptera</taxon>
        <taxon>Yangochiroptera</taxon>
        <taxon>Vespertilionidae</taxon>
        <taxon>Cnephaeus</taxon>
    </lineage>
</organism>
<accession>A0AA40LRI3</accession>
<evidence type="ECO:0000313" key="5">
    <source>
        <dbReference type="Proteomes" id="UP001177744"/>
    </source>
</evidence>
<dbReference type="Pfam" id="PF00535">
    <property type="entry name" value="Glycos_transf_2"/>
    <property type="match status" value="1"/>
</dbReference>
<evidence type="ECO:0000259" key="3">
    <source>
        <dbReference type="Pfam" id="PF00535"/>
    </source>
</evidence>
<evidence type="ECO:0000256" key="1">
    <source>
        <dbReference type="ARBA" id="ARBA00023157"/>
    </source>
</evidence>
<dbReference type="InterPro" id="IPR029044">
    <property type="entry name" value="Nucleotide-diphossugar_trans"/>
</dbReference>